<evidence type="ECO:0000313" key="5">
    <source>
        <dbReference type="Proteomes" id="UP000007303"/>
    </source>
</evidence>
<dbReference type="InParanoid" id="H3C273"/>
<sequence>MLGVILAQPPLRIVMEELQHRDLLGYLWKCRQDGSSGSLHDITEKRIFIMARQVASAVEYLHSQQCIHGNIRAHSILVGSNLTAKLWGFGSLYRRSMQGTVGAVESIELKKWQAPEVLSRRAFSYSSDVWSIGILLYEMVTLGDPPFAKLLANELLQYLQRGKHLKRPPTCSHALYSLIMSCCRWSPQHRPSVMELIQKLQAEEISANGSTVLRVPGPLDIEKYMREAGYGEAYNYAVL</sequence>
<reference evidence="4" key="2">
    <citation type="submission" date="2025-08" db="UniProtKB">
        <authorList>
            <consortium name="Ensembl"/>
        </authorList>
    </citation>
    <scope>IDENTIFICATION</scope>
</reference>
<accession>H3C273</accession>
<keyword evidence="5" id="KW-1185">Reference proteome</keyword>
<organism evidence="4 5">
    <name type="scientific">Tetraodon nigroviridis</name>
    <name type="common">Spotted green pufferfish</name>
    <name type="synonym">Chelonodon nigroviridis</name>
    <dbReference type="NCBI Taxonomy" id="99883"/>
    <lineage>
        <taxon>Eukaryota</taxon>
        <taxon>Metazoa</taxon>
        <taxon>Chordata</taxon>
        <taxon>Craniata</taxon>
        <taxon>Vertebrata</taxon>
        <taxon>Euteleostomi</taxon>
        <taxon>Actinopterygii</taxon>
        <taxon>Neopterygii</taxon>
        <taxon>Teleostei</taxon>
        <taxon>Neoteleostei</taxon>
        <taxon>Acanthomorphata</taxon>
        <taxon>Eupercaria</taxon>
        <taxon>Tetraodontiformes</taxon>
        <taxon>Tetradontoidea</taxon>
        <taxon>Tetraodontidae</taxon>
        <taxon>Tetraodon</taxon>
    </lineage>
</organism>
<evidence type="ECO:0000313" key="4">
    <source>
        <dbReference type="Ensembl" id="ENSTNIP00000002341.1"/>
    </source>
</evidence>
<dbReference type="SUPFAM" id="SSF56112">
    <property type="entry name" value="Protein kinase-like (PK-like)"/>
    <property type="match status" value="1"/>
</dbReference>
<dbReference type="InterPro" id="IPR000719">
    <property type="entry name" value="Prot_kinase_dom"/>
</dbReference>
<dbReference type="Ensembl" id="ENSTNIT00000000474.1">
    <property type="protein sequence ID" value="ENSTNIP00000002341.1"/>
    <property type="gene ID" value="ENSTNIG00000001248.1"/>
</dbReference>
<dbReference type="Proteomes" id="UP000007303">
    <property type="component" value="Unassembled WGS sequence"/>
</dbReference>
<reference evidence="4" key="3">
    <citation type="submission" date="2025-09" db="UniProtKB">
        <authorList>
            <consortium name="Ensembl"/>
        </authorList>
    </citation>
    <scope>IDENTIFICATION</scope>
</reference>
<dbReference type="InterPro" id="IPR050122">
    <property type="entry name" value="RTK"/>
</dbReference>
<dbReference type="Gene3D" id="1.10.510.10">
    <property type="entry name" value="Transferase(Phosphotransferase) domain 1"/>
    <property type="match status" value="1"/>
</dbReference>
<dbReference type="GO" id="GO:0043235">
    <property type="term" value="C:receptor complex"/>
    <property type="evidence" value="ECO:0007669"/>
    <property type="project" value="TreeGrafter"/>
</dbReference>
<feature type="domain" description="Protein kinase" evidence="3">
    <location>
        <begin position="1"/>
        <end position="205"/>
    </location>
</feature>
<dbReference type="OMA" id="REVDHEM"/>
<dbReference type="PRINTS" id="PR00109">
    <property type="entry name" value="TYRKINASE"/>
</dbReference>
<dbReference type="InterPro" id="IPR011009">
    <property type="entry name" value="Kinase-like_dom_sf"/>
</dbReference>
<evidence type="ECO:0000256" key="2">
    <source>
        <dbReference type="ARBA" id="ARBA00022840"/>
    </source>
</evidence>
<dbReference type="PANTHER" id="PTHR24416">
    <property type="entry name" value="TYROSINE-PROTEIN KINASE RECEPTOR"/>
    <property type="match status" value="1"/>
</dbReference>
<dbReference type="Pfam" id="PF07714">
    <property type="entry name" value="PK_Tyr_Ser-Thr"/>
    <property type="match status" value="1"/>
</dbReference>
<dbReference type="InterPro" id="IPR001245">
    <property type="entry name" value="Ser-Thr/Tyr_kinase_cat_dom"/>
</dbReference>
<dbReference type="GO" id="GO:0004714">
    <property type="term" value="F:transmembrane receptor protein tyrosine kinase activity"/>
    <property type="evidence" value="ECO:0007669"/>
    <property type="project" value="TreeGrafter"/>
</dbReference>
<evidence type="ECO:0000259" key="3">
    <source>
        <dbReference type="PROSITE" id="PS50011"/>
    </source>
</evidence>
<dbReference type="HOGENOM" id="CLU_000288_7_40_1"/>
<evidence type="ECO:0000256" key="1">
    <source>
        <dbReference type="ARBA" id="ARBA00022741"/>
    </source>
</evidence>
<keyword evidence="2" id="KW-0067">ATP-binding</keyword>
<dbReference type="GO" id="GO:0005524">
    <property type="term" value="F:ATP binding"/>
    <property type="evidence" value="ECO:0007669"/>
    <property type="project" value="UniProtKB-KW"/>
</dbReference>
<dbReference type="GeneTree" id="ENSGT00940000167696"/>
<dbReference type="GO" id="GO:0007169">
    <property type="term" value="P:cell surface receptor protein tyrosine kinase signaling pathway"/>
    <property type="evidence" value="ECO:0007669"/>
    <property type="project" value="TreeGrafter"/>
</dbReference>
<dbReference type="PIRSF" id="PIRSF000654">
    <property type="entry name" value="Integrin-linked_kinase"/>
    <property type="match status" value="1"/>
</dbReference>
<name>H3C273_TETNG</name>
<keyword evidence="1" id="KW-0547">Nucleotide-binding</keyword>
<proteinExistence type="predicted"/>
<dbReference type="GO" id="GO:0005886">
    <property type="term" value="C:plasma membrane"/>
    <property type="evidence" value="ECO:0007669"/>
    <property type="project" value="TreeGrafter"/>
</dbReference>
<dbReference type="PANTHER" id="PTHR24416:SF631">
    <property type="entry name" value="SERINE_THREONINE_TYROSINE KINASE 1"/>
    <property type="match status" value="1"/>
</dbReference>
<dbReference type="PROSITE" id="PS50011">
    <property type="entry name" value="PROTEIN_KINASE_DOM"/>
    <property type="match status" value="1"/>
</dbReference>
<dbReference type="AlphaFoldDB" id="H3C273"/>
<reference evidence="5" key="1">
    <citation type="journal article" date="2004" name="Nature">
        <title>Genome duplication in the teleost fish Tetraodon nigroviridis reveals the early vertebrate proto-karyotype.</title>
        <authorList>
            <person name="Jaillon O."/>
            <person name="Aury J.-M."/>
            <person name="Brunet F."/>
            <person name="Petit J.-L."/>
            <person name="Stange-Thomann N."/>
            <person name="Mauceli E."/>
            <person name="Bouneau L."/>
            <person name="Fischer C."/>
            <person name="Ozouf-Costaz C."/>
            <person name="Bernot A."/>
            <person name="Nicaud S."/>
            <person name="Jaffe D."/>
            <person name="Fisher S."/>
            <person name="Lutfalla G."/>
            <person name="Dossat C."/>
            <person name="Segurens B."/>
            <person name="Dasilva C."/>
            <person name="Salanoubat M."/>
            <person name="Levy M."/>
            <person name="Boudet N."/>
            <person name="Castellano S."/>
            <person name="Anthouard V."/>
            <person name="Jubin C."/>
            <person name="Castelli V."/>
            <person name="Katinka M."/>
            <person name="Vacherie B."/>
            <person name="Biemont C."/>
            <person name="Skalli Z."/>
            <person name="Cattolico L."/>
            <person name="Poulain J."/>
            <person name="De Berardinis V."/>
            <person name="Cruaud C."/>
            <person name="Duprat S."/>
            <person name="Brottier P."/>
            <person name="Coutanceau J.-P."/>
            <person name="Gouzy J."/>
            <person name="Parra G."/>
            <person name="Lardier G."/>
            <person name="Chapple C."/>
            <person name="McKernan K.J."/>
            <person name="McEwan P."/>
            <person name="Bosak S."/>
            <person name="Kellis M."/>
            <person name="Volff J.-N."/>
            <person name="Guigo R."/>
            <person name="Zody M.C."/>
            <person name="Mesirov J."/>
            <person name="Lindblad-Toh K."/>
            <person name="Birren B."/>
            <person name="Nusbaum C."/>
            <person name="Kahn D."/>
            <person name="Robinson-Rechavi M."/>
            <person name="Laudet V."/>
            <person name="Schachter V."/>
            <person name="Quetier F."/>
            <person name="Saurin W."/>
            <person name="Scarpelli C."/>
            <person name="Wincker P."/>
            <person name="Lander E.S."/>
            <person name="Weissenbach J."/>
            <person name="Roest Crollius H."/>
        </authorList>
    </citation>
    <scope>NUCLEOTIDE SEQUENCE [LARGE SCALE GENOMIC DNA]</scope>
</reference>
<protein>
    <submittedName>
        <fullName evidence="4">Serine/threonine/tyrosine kinase 1a</fullName>
    </submittedName>
</protein>